<dbReference type="GO" id="GO:0016301">
    <property type="term" value="F:kinase activity"/>
    <property type="evidence" value="ECO:0007669"/>
    <property type="project" value="UniProtKB-UniRule"/>
</dbReference>
<dbReference type="Proteomes" id="UP000028868">
    <property type="component" value="Unassembled WGS sequence"/>
</dbReference>
<dbReference type="OrthoDB" id="5291879at2"/>
<dbReference type="Gene3D" id="3.90.1200.10">
    <property type="match status" value="1"/>
</dbReference>
<dbReference type="Gene3D" id="3.30.200.20">
    <property type="entry name" value="Phosphorylase Kinase, domain 1"/>
    <property type="match status" value="1"/>
</dbReference>
<dbReference type="EMBL" id="CCDI010000001">
    <property type="protein sequence ID" value="CDQ23164.1"/>
    <property type="molecule type" value="Genomic_DNA"/>
</dbReference>
<dbReference type="PANTHER" id="PTHR12149:SF8">
    <property type="entry name" value="PROTEIN-RIBULOSAMINE 3-KINASE"/>
    <property type="match status" value="1"/>
</dbReference>
<gene>
    <name evidence="2" type="ORF">BN983_01383</name>
</gene>
<dbReference type="Pfam" id="PF03881">
    <property type="entry name" value="Fructosamin_kin"/>
    <property type="match status" value="1"/>
</dbReference>
<sequence>MEPFIRHTLFNIKDTSDIQTVKPISGGDINQSYYVATREQAYFIKSNEHVSEHFFQVEAEGLKLIQETGAIRVPEVYYYDRPKSGEKAALVMEWIESGPSHSAECFGEHLANMHQHTLEKYGYGNPTFIGELNQPNAWCPTWTEYYSRYRLGSQFKIGVEKGTISSLRKQRLLKLMNKIEQIIPDTPKASLLHGDLWGGNWMAAKDGEAVLIDPSVLYGDHAFELAFTELFGGFPANFLDEYHASFPLPDDYQDIKPVYQLFYLLAHLNMFGEMYGGHVDRILKHYVG</sequence>
<comment type="caution">
    <text evidence="2">The sequence shown here is derived from an EMBL/GenBank/DDBJ whole genome shotgun (WGS) entry which is preliminary data.</text>
</comment>
<dbReference type="PANTHER" id="PTHR12149">
    <property type="entry name" value="FRUCTOSAMINE 3 KINASE-RELATED PROTEIN"/>
    <property type="match status" value="1"/>
</dbReference>
<dbReference type="PIRSF" id="PIRSF006221">
    <property type="entry name" value="Ketosamine-3-kinase"/>
    <property type="match status" value="1"/>
</dbReference>
<reference evidence="3" key="1">
    <citation type="submission" date="2014-03" db="EMBL/GenBank/DDBJ databases">
        <authorList>
            <person name="Urmite Genomes U."/>
        </authorList>
    </citation>
    <scope>NUCLEOTIDE SEQUENCE [LARGE SCALE GENOMIC DNA]</scope>
    <source>
        <strain evidence="3">HD-03</strain>
    </source>
</reference>
<proteinExistence type="inferred from homology"/>
<dbReference type="InterPro" id="IPR016477">
    <property type="entry name" value="Fructo-/Ketosamine-3-kinase"/>
</dbReference>
<keyword evidence="1" id="KW-0418">Kinase</keyword>
<evidence type="ECO:0000313" key="3">
    <source>
        <dbReference type="Proteomes" id="UP000028868"/>
    </source>
</evidence>
<evidence type="ECO:0000256" key="1">
    <source>
        <dbReference type="PIRNR" id="PIRNR006221"/>
    </source>
</evidence>
<keyword evidence="1" id="KW-0808">Transferase</keyword>
<keyword evidence="3" id="KW-1185">Reference proteome</keyword>
<dbReference type="SUPFAM" id="SSF56112">
    <property type="entry name" value="Protein kinase-like (PK-like)"/>
    <property type="match status" value="1"/>
</dbReference>
<reference evidence="2 3" key="2">
    <citation type="submission" date="2014-05" db="EMBL/GenBank/DDBJ databases">
        <title>Draft genome sequence of Halobacillus karajensis HK-03.</title>
        <authorList>
            <person name="Khelaifia S."/>
            <person name="Croce O."/>
            <person name="Lagier J.C."/>
            <person name="Raoult D."/>
        </authorList>
    </citation>
    <scope>NUCLEOTIDE SEQUENCE [LARGE SCALE GENOMIC DNA]</scope>
    <source>
        <strain evidence="2 3">HD-03</strain>
    </source>
</reference>
<comment type="similarity">
    <text evidence="1">Belongs to the fructosamine kinase family.</text>
</comment>
<dbReference type="AlphaFoldDB" id="A0A024P3D5"/>
<organism evidence="2 3">
    <name type="scientific">Halobacillus karajensis</name>
    <dbReference type="NCBI Taxonomy" id="195088"/>
    <lineage>
        <taxon>Bacteria</taxon>
        <taxon>Bacillati</taxon>
        <taxon>Bacillota</taxon>
        <taxon>Bacilli</taxon>
        <taxon>Bacillales</taxon>
        <taxon>Bacillaceae</taxon>
        <taxon>Halobacillus</taxon>
    </lineage>
</organism>
<protein>
    <submittedName>
        <fullName evidence="2">Fructosamine-3-kinase</fullName>
    </submittedName>
</protein>
<name>A0A024P3D5_9BACI</name>
<dbReference type="InterPro" id="IPR011009">
    <property type="entry name" value="Kinase-like_dom_sf"/>
</dbReference>
<dbReference type="RefSeq" id="WP_035506788.1">
    <property type="nucleotide sequence ID" value="NZ_CCDH010000001.1"/>
</dbReference>
<evidence type="ECO:0000313" key="2">
    <source>
        <dbReference type="EMBL" id="CDQ23164.1"/>
    </source>
</evidence>
<accession>A0A024P3D5</accession>